<accession>A0A9P4IP71</accession>
<name>A0A9P4IP71_9PEZI</name>
<feature type="coiled-coil region" evidence="1">
    <location>
        <begin position="264"/>
        <end position="305"/>
    </location>
</feature>
<feature type="compositionally biased region" description="Basic and acidic residues" evidence="2">
    <location>
        <begin position="201"/>
        <end position="210"/>
    </location>
</feature>
<proteinExistence type="predicted"/>
<reference evidence="3" key="1">
    <citation type="journal article" date="2020" name="Stud. Mycol.">
        <title>101 Dothideomycetes genomes: a test case for predicting lifestyles and emergence of pathogens.</title>
        <authorList>
            <person name="Haridas S."/>
            <person name="Albert R."/>
            <person name="Binder M."/>
            <person name="Bloem J."/>
            <person name="Labutti K."/>
            <person name="Salamov A."/>
            <person name="Andreopoulos B."/>
            <person name="Baker S."/>
            <person name="Barry K."/>
            <person name="Bills G."/>
            <person name="Bluhm B."/>
            <person name="Cannon C."/>
            <person name="Castanera R."/>
            <person name="Culley D."/>
            <person name="Daum C."/>
            <person name="Ezra D."/>
            <person name="Gonzalez J."/>
            <person name="Henrissat B."/>
            <person name="Kuo A."/>
            <person name="Liang C."/>
            <person name="Lipzen A."/>
            <person name="Lutzoni F."/>
            <person name="Magnuson J."/>
            <person name="Mondo S."/>
            <person name="Nolan M."/>
            <person name="Ohm R."/>
            <person name="Pangilinan J."/>
            <person name="Park H.-J."/>
            <person name="Ramirez L."/>
            <person name="Alfaro M."/>
            <person name="Sun H."/>
            <person name="Tritt A."/>
            <person name="Yoshinaga Y."/>
            <person name="Zwiers L.-H."/>
            <person name="Turgeon B."/>
            <person name="Goodwin S."/>
            <person name="Spatafora J."/>
            <person name="Crous P."/>
            <person name="Grigoriev I."/>
        </authorList>
    </citation>
    <scope>NUCLEOTIDE SEQUENCE</scope>
    <source>
        <strain evidence="3">CBS 133067</strain>
    </source>
</reference>
<dbReference type="OrthoDB" id="303107at2759"/>
<comment type="caution">
    <text evidence="3">The sequence shown here is derived from an EMBL/GenBank/DDBJ whole genome shotgun (WGS) entry which is preliminary data.</text>
</comment>
<dbReference type="EMBL" id="ML978122">
    <property type="protein sequence ID" value="KAF2103518.1"/>
    <property type="molecule type" value="Genomic_DNA"/>
</dbReference>
<protein>
    <submittedName>
        <fullName evidence="3">Uncharacterized protein</fullName>
    </submittedName>
</protein>
<feature type="compositionally biased region" description="Basic and acidic residues" evidence="2">
    <location>
        <begin position="175"/>
        <end position="187"/>
    </location>
</feature>
<dbReference type="Proteomes" id="UP000799772">
    <property type="component" value="Unassembled WGS sequence"/>
</dbReference>
<keyword evidence="1" id="KW-0175">Coiled coil</keyword>
<evidence type="ECO:0000313" key="4">
    <source>
        <dbReference type="Proteomes" id="UP000799772"/>
    </source>
</evidence>
<gene>
    <name evidence="3" type="ORF">NA57DRAFT_53037</name>
</gene>
<evidence type="ECO:0000256" key="1">
    <source>
        <dbReference type="SAM" id="Coils"/>
    </source>
</evidence>
<keyword evidence="4" id="KW-1185">Reference proteome</keyword>
<feature type="region of interest" description="Disordered" evidence="2">
    <location>
        <begin position="132"/>
        <end position="237"/>
    </location>
</feature>
<evidence type="ECO:0000313" key="3">
    <source>
        <dbReference type="EMBL" id="KAF2103518.1"/>
    </source>
</evidence>
<organism evidence="3 4">
    <name type="scientific">Rhizodiscina lignyota</name>
    <dbReference type="NCBI Taxonomy" id="1504668"/>
    <lineage>
        <taxon>Eukaryota</taxon>
        <taxon>Fungi</taxon>
        <taxon>Dikarya</taxon>
        <taxon>Ascomycota</taxon>
        <taxon>Pezizomycotina</taxon>
        <taxon>Dothideomycetes</taxon>
        <taxon>Pleosporomycetidae</taxon>
        <taxon>Aulographales</taxon>
        <taxon>Rhizodiscinaceae</taxon>
        <taxon>Rhizodiscina</taxon>
    </lineage>
</organism>
<sequence>MPKRKRGSRRPAKEPFLWSPEEMAHVLAWYDLKAKYRIGREIFRESIVSYLKGRWPRDFTWEKVDNLIKKIHDKCYRNDKAKFRHRGMMLEVGTECLDRKWFESEFKEDEPYLDAFARKDMLIGDPHFQQTFDRKTRSRSISAAAPLETRATRSRSKNVAVDIISNPREQSGGEAKYRGRERTERSVSRSSSSPTSAKSILSEHHSRPTAETRQVSVGQSEMVIDSEESAEELRTQRRYSTIQRQSWQYTVRTEQPGPTRRTLVEELQEKLLAAEATIRTLNDENYSLQSECAKLRNQLAFNEEEQRNRKDCWDSVQRDRDLKKDLSDRKLKVLSLEREISETRNLARFVKPFEISTGQSVTNRITQGLGDIAYNTIRKAFDQHTDPIQDAANRIEQNSELDALFKRSIGNTTDADASVTHISEILNGASAQHIIGAAIAAALCEWVFNSDWPNFDRGQSQLLEGYRKCLKLQEEGKKALQTLDRAAHDRLMSEPAFTGYTRPNKANELANRLLIALSALLGTSVQIADEDRELVREIFHEALEVKCRMLTVKPEMHLRTVKVGAPFDPHIMDPVEDGWSPVNRSHHRSGRVKMSLFPGLCYATPNAKAQEEAPTDVDGMVRLKMRVVDDSSGDFEKISNAVVLLEE</sequence>
<dbReference type="AlphaFoldDB" id="A0A9P4IP71"/>
<feature type="compositionally biased region" description="Low complexity" evidence="2">
    <location>
        <begin position="188"/>
        <end position="200"/>
    </location>
</feature>
<evidence type="ECO:0000256" key="2">
    <source>
        <dbReference type="SAM" id="MobiDB-lite"/>
    </source>
</evidence>